<evidence type="ECO:0000256" key="2">
    <source>
        <dbReference type="ARBA" id="ARBA00022692"/>
    </source>
</evidence>
<evidence type="ECO:0000256" key="1">
    <source>
        <dbReference type="ARBA" id="ARBA00004141"/>
    </source>
</evidence>
<gene>
    <name evidence="6" type="ORF">SAMN04489717_3572</name>
</gene>
<dbReference type="Pfam" id="PF09685">
    <property type="entry name" value="MamF_MmsF"/>
    <property type="match status" value="1"/>
</dbReference>
<evidence type="ECO:0000256" key="3">
    <source>
        <dbReference type="ARBA" id="ARBA00022989"/>
    </source>
</evidence>
<protein>
    <recommendedName>
        <fullName evidence="8">DUF4870 domain-containing protein</fullName>
    </recommendedName>
</protein>
<proteinExistence type="predicted"/>
<dbReference type="Proteomes" id="UP000198983">
    <property type="component" value="Chromosome I"/>
</dbReference>
<dbReference type="AlphaFoldDB" id="A0A1H1UC77"/>
<evidence type="ECO:0000256" key="4">
    <source>
        <dbReference type="ARBA" id="ARBA00023136"/>
    </source>
</evidence>
<dbReference type="EMBL" id="LT629732">
    <property type="protein sequence ID" value="SDS70122.1"/>
    <property type="molecule type" value="Genomic_DNA"/>
</dbReference>
<evidence type="ECO:0008006" key="8">
    <source>
        <dbReference type="Google" id="ProtNLM"/>
    </source>
</evidence>
<feature type="transmembrane region" description="Helical" evidence="5">
    <location>
        <begin position="56"/>
        <end position="76"/>
    </location>
</feature>
<sequence>MTVEEERNWAFAAHLGSFVAAYVALGFLCPLVVLLAKGKDSAYVRYHAVESLNFQLTTLLAAAVAGLLVIVVIGLVLLPFIGIAYVVLVILASVAARRGEWYRYPVNIRFVK</sequence>
<keyword evidence="2 5" id="KW-0812">Transmembrane</keyword>
<keyword evidence="4 5" id="KW-0472">Membrane</keyword>
<keyword evidence="7" id="KW-1185">Reference proteome</keyword>
<organism evidence="6 7">
    <name type="scientific">Actinopolymorpha singaporensis</name>
    <dbReference type="NCBI Taxonomy" id="117157"/>
    <lineage>
        <taxon>Bacteria</taxon>
        <taxon>Bacillati</taxon>
        <taxon>Actinomycetota</taxon>
        <taxon>Actinomycetes</taxon>
        <taxon>Propionibacteriales</taxon>
        <taxon>Actinopolymorphaceae</taxon>
        <taxon>Actinopolymorpha</taxon>
    </lineage>
</organism>
<keyword evidence="3 5" id="KW-1133">Transmembrane helix</keyword>
<accession>A0A1H1UC77</accession>
<reference evidence="6 7" key="1">
    <citation type="submission" date="2016-10" db="EMBL/GenBank/DDBJ databases">
        <authorList>
            <person name="de Groot N.N."/>
        </authorList>
    </citation>
    <scope>NUCLEOTIDE SEQUENCE [LARGE SCALE GENOMIC DNA]</scope>
    <source>
        <strain evidence="6 7">DSM 22024</strain>
    </source>
</reference>
<dbReference type="InterPro" id="IPR019109">
    <property type="entry name" value="MamF_MmsF"/>
</dbReference>
<feature type="transmembrane region" description="Helical" evidence="5">
    <location>
        <begin position="12"/>
        <end position="35"/>
    </location>
</feature>
<evidence type="ECO:0000313" key="7">
    <source>
        <dbReference type="Proteomes" id="UP000198983"/>
    </source>
</evidence>
<dbReference type="OrthoDB" id="9808930at2"/>
<comment type="subcellular location">
    <subcellularLocation>
        <location evidence="1">Membrane</location>
        <topology evidence="1">Multi-pass membrane protein</topology>
    </subcellularLocation>
</comment>
<evidence type="ECO:0000313" key="6">
    <source>
        <dbReference type="EMBL" id="SDS70122.1"/>
    </source>
</evidence>
<name>A0A1H1UC77_9ACTN</name>
<evidence type="ECO:0000256" key="5">
    <source>
        <dbReference type="SAM" id="Phobius"/>
    </source>
</evidence>